<keyword evidence="5" id="KW-1185">Reference proteome</keyword>
<dbReference type="Pfam" id="PF14620">
    <property type="entry name" value="YPEB_PepSY1-2"/>
    <property type="match status" value="1"/>
</dbReference>
<comment type="caution">
    <text evidence="4">The sequence shown here is derived from an EMBL/GenBank/DDBJ whole genome shotgun (WGS) entry which is preliminary data.</text>
</comment>
<organism evidence="4 5">
    <name type="scientific">Anaerosolibacter carboniphilus</name>
    <dbReference type="NCBI Taxonomy" id="1417629"/>
    <lineage>
        <taxon>Bacteria</taxon>
        <taxon>Bacillati</taxon>
        <taxon>Bacillota</taxon>
        <taxon>Clostridia</taxon>
        <taxon>Peptostreptococcales</taxon>
        <taxon>Thermotaleaceae</taxon>
        <taxon>Anaerosolibacter</taxon>
    </lineage>
</organism>
<dbReference type="InterPro" id="IPR014239">
    <property type="entry name" value="YpeB_PepSY1-2"/>
</dbReference>
<reference evidence="4 5" key="1">
    <citation type="submission" date="2020-08" db="EMBL/GenBank/DDBJ databases">
        <title>Genomic Encyclopedia of Type Strains, Phase IV (KMG-IV): sequencing the most valuable type-strain genomes for metagenomic binning, comparative biology and taxonomic classification.</title>
        <authorList>
            <person name="Goeker M."/>
        </authorList>
    </citation>
    <scope>NUCLEOTIDE SEQUENCE [LARGE SCALE GENOMIC DNA]</scope>
    <source>
        <strain evidence="4 5">DSM 103526</strain>
    </source>
</reference>
<feature type="domain" description="PepSY" evidence="1">
    <location>
        <begin position="380"/>
        <end position="441"/>
    </location>
</feature>
<dbReference type="EMBL" id="JACHEN010000008">
    <property type="protein sequence ID" value="MBB6215577.1"/>
    <property type="molecule type" value="Genomic_DNA"/>
</dbReference>
<name>A0A841KQ69_9FIRM</name>
<protein>
    <submittedName>
        <fullName evidence="4">Germination protein YpeB</fullName>
    </submittedName>
</protein>
<evidence type="ECO:0000259" key="1">
    <source>
        <dbReference type="Pfam" id="PF03413"/>
    </source>
</evidence>
<dbReference type="InterPro" id="IPR025711">
    <property type="entry name" value="PepSY"/>
</dbReference>
<dbReference type="GO" id="GO:0009847">
    <property type="term" value="P:spore germination"/>
    <property type="evidence" value="ECO:0007669"/>
    <property type="project" value="InterPro"/>
</dbReference>
<dbReference type="Proteomes" id="UP000579281">
    <property type="component" value="Unassembled WGS sequence"/>
</dbReference>
<sequence length="454" mass="52511">MKRTLPVVLALTLVVAGVWGYTQYQEKREYRTFLNNQFHRMYYDLTGSVESITSDISKLMVSNQTKENVVLYSNIWQNAYNAQEKLAQLPIRHGEISKTEKFLSQVGDYTFTLAQRSIEGHQLTTEEIDSLEKLHNYALELTNDLHDVQKDVLAGLVMPGELRKEGSKKLNKKAEEENPIQIKFQKFEERMVDYPELIYDGPFSEHVIKGMRPRLQGDKITEAEARKKVESFIKDKKVSKVEKLTNGRGRIDTYSFEVIPENQKEGKGNPVYIDISQRKGYIVWVLNNRDVEKKNISQKQAMQRAAKFLEEQGFKNMIPTYTMRTYGGAVLINYVYKQDDVLMYPDLIKVKVALDNGEIVGFDSTHFLTSNYQRQIPKPKLTPEQAREKVSMRAKIEGDPKLAYIPTDAHGEIFCYEFKADYKGDTFFIYINTETGEEEKILKYVESENGTLTM</sequence>
<evidence type="ECO:0000313" key="4">
    <source>
        <dbReference type="EMBL" id="MBB6215577.1"/>
    </source>
</evidence>
<dbReference type="RefSeq" id="WP_184309978.1">
    <property type="nucleotide sequence ID" value="NZ_JACHEN010000008.1"/>
</dbReference>
<dbReference type="AlphaFoldDB" id="A0A841KQ69"/>
<evidence type="ECO:0000313" key="5">
    <source>
        <dbReference type="Proteomes" id="UP000579281"/>
    </source>
</evidence>
<evidence type="ECO:0000259" key="2">
    <source>
        <dbReference type="Pfam" id="PF14620"/>
    </source>
</evidence>
<feature type="domain" description="Sporulation protein YpeB N-terminal" evidence="3">
    <location>
        <begin position="26"/>
        <end position="157"/>
    </location>
</feature>
<dbReference type="Pfam" id="PF20769">
    <property type="entry name" value="YPEB_N"/>
    <property type="match status" value="1"/>
</dbReference>
<dbReference type="NCBIfam" id="TIGR02889">
    <property type="entry name" value="spore_YpeB"/>
    <property type="match status" value="1"/>
</dbReference>
<proteinExistence type="predicted"/>
<evidence type="ECO:0000259" key="3">
    <source>
        <dbReference type="Pfam" id="PF20769"/>
    </source>
</evidence>
<gene>
    <name evidence="4" type="ORF">HNQ80_001666</name>
</gene>
<accession>A0A841KQ69</accession>
<dbReference type="Pfam" id="PF03413">
    <property type="entry name" value="PepSY"/>
    <property type="match status" value="1"/>
</dbReference>
<feature type="domain" description="Sporulation protein YpeB PepSY1 and PepSY2" evidence="2">
    <location>
        <begin position="181"/>
        <end position="377"/>
    </location>
</feature>
<dbReference type="InterPro" id="IPR048402">
    <property type="entry name" value="YpeB_N"/>
</dbReference>